<sequence>MTFASPPETIVTTDDDANGEASFISPGSVLEKKIPVLGTEPVVTESLGPLSAELLVVGLDSTFATHFTEMDIIQDAGITFDAAPDEALISARLTYALTSDAPDTILLPEDFEIRATKLSAEVRNMHNLKLVLVLGVSAHVAVLEACGIPLTRMDYRPGNITRLPDGLLIADGSHLSSTNIENTLGKERLAALAALIVNVRNALRPNG</sequence>
<keyword evidence="2" id="KW-1185">Reference proteome</keyword>
<organism evidence="1 2">
    <name type="scientific">Gluconobacter wancherniae NBRC 103581</name>
    <dbReference type="NCBI Taxonomy" id="656744"/>
    <lineage>
        <taxon>Bacteria</taxon>
        <taxon>Pseudomonadati</taxon>
        <taxon>Pseudomonadota</taxon>
        <taxon>Alphaproteobacteria</taxon>
        <taxon>Acetobacterales</taxon>
        <taxon>Acetobacteraceae</taxon>
        <taxon>Gluconobacter</taxon>
    </lineage>
</organism>
<name>A0A511AWU0_9PROT</name>
<dbReference type="Proteomes" id="UP000321230">
    <property type="component" value="Unassembled WGS sequence"/>
</dbReference>
<protein>
    <recommendedName>
        <fullName evidence="3">Uracil-DNA glycosylase-like domain-containing protein</fullName>
    </recommendedName>
</protein>
<evidence type="ECO:0000313" key="1">
    <source>
        <dbReference type="EMBL" id="GEK92685.1"/>
    </source>
</evidence>
<dbReference type="AlphaFoldDB" id="A0A511AWU0"/>
<accession>A0A511AWU0</accession>
<comment type="caution">
    <text evidence="1">The sequence shown here is derived from an EMBL/GenBank/DDBJ whole genome shotgun (WGS) entry which is preliminary data.</text>
</comment>
<dbReference type="EMBL" id="BJUZ01000001">
    <property type="protein sequence ID" value="GEK92685.1"/>
    <property type="molecule type" value="Genomic_DNA"/>
</dbReference>
<reference evidence="1 2" key="1">
    <citation type="submission" date="2019-07" db="EMBL/GenBank/DDBJ databases">
        <title>Whole genome shotgun sequence of Gluconobacter wancherniae NBRC 103581.</title>
        <authorList>
            <person name="Hosoyama A."/>
            <person name="Uohara A."/>
            <person name="Ohji S."/>
            <person name="Ichikawa N."/>
        </authorList>
    </citation>
    <scope>NUCLEOTIDE SEQUENCE [LARGE SCALE GENOMIC DNA]</scope>
    <source>
        <strain evidence="1 2">NBRC 103581</strain>
    </source>
</reference>
<gene>
    <name evidence="1" type="ORF">GWA01_04550</name>
</gene>
<evidence type="ECO:0000313" key="2">
    <source>
        <dbReference type="Proteomes" id="UP000321230"/>
    </source>
</evidence>
<dbReference type="RefSeq" id="WP_146793597.1">
    <property type="nucleotide sequence ID" value="NZ_BARC01000005.1"/>
</dbReference>
<dbReference type="OrthoDB" id="9787663at2"/>
<evidence type="ECO:0008006" key="3">
    <source>
        <dbReference type="Google" id="ProtNLM"/>
    </source>
</evidence>
<proteinExistence type="predicted"/>